<reference evidence="1 2" key="1">
    <citation type="submission" date="2019-05" db="EMBL/GenBank/DDBJ databases">
        <authorList>
            <consortium name="Pathogen Informatics"/>
        </authorList>
    </citation>
    <scope>NUCLEOTIDE SEQUENCE [LARGE SCALE GENOMIC DNA]</scope>
    <source>
        <strain evidence="1 2">NCTC13032</strain>
    </source>
</reference>
<evidence type="ECO:0000313" key="1">
    <source>
        <dbReference type="EMBL" id="VTP66878.1"/>
    </source>
</evidence>
<dbReference type="InterPro" id="IPR036514">
    <property type="entry name" value="SGNH_hydro_sf"/>
</dbReference>
<organism evidence="1 2">
    <name type="scientific">Leclercia adecarboxylata</name>
    <dbReference type="NCBI Taxonomy" id="83655"/>
    <lineage>
        <taxon>Bacteria</taxon>
        <taxon>Pseudomonadati</taxon>
        <taxon>Pseudomonadota</taxon>
        <taxon>Gammaproteobacteria</taxon>
        <taxon>Enterobacterales</taxon>
        <taxon>Enterobacteriaceae</taxon>
        <taxon>Leclercia</taxon>
    </lineage>
</organism>
<accession>A0A4U9HR06</accession>
<dbReference type="Gene3D" id="3.40.50.1110">
    <property type="entry name" value="SGNH hydrolase"/>
    <property type="match status" value="1"/>
</dbReference>
<dbReference type="GO" id="GO:0016788">
    <property type="term" value="F:hydrolase activity, acting on ester bonds"/>
    <property type="evidence" value="ECO:0007669"/>
    <property type="project" value="UniProtKB-ARBA"/>
</dbReference>
<gene>
    <name evidence="1" type="ORF">NCTC13032_02758</name>
</gene>
<sequence>MAFIDNFNLFDKYNMAYFTTDSLHPNDIGHNMIARNIIKSIRSS</sequence>
<dbReference type="Proteomes" id="UP000310719">
    <property type="component" value="Chromosome"/>
</dbReference>
<dbReference type="EMBL" id="LR590464">
    <property type="protein sequence ID" value="VTP66878.1"/>
    <property type="molecule type" value="Genomic_DNA"/>
</dbReference>
<dbReference type="AlphaFoldDB" id="A0A4U9HR06"/>
<dbReference type="SUPFAM" id="SSF52266">
    <property type="entry name" value="SGNH hydrolase"/>
    <property type="match status" value="1"/>
</dbReference>
<evidence type="ECO:0000313" key="2">
    <source>
        <dbReference type="Proteomes" id="UP000310719"/>
    </source>
</evidence>
<evidence type="ECO:0008006" key="3">
    <source>
        <dbReference type="Google" id="ProtNLM"/>
    </source>
</evidence>
<name>A0A4U9HR06_9ENTR</name>
<protein>
    <recommendedName>
        <fullName evidence="3">SGNH/GDSL hydrolase family protein</fullName>
    </recommendedName>
</protein>
<proteinExistence type="predicted"/>